<reference evidence="14" key="1">
    <citation type="submission" date="2020-10" db="EMBL/GenBank/DDBJ databases">
        <authorList>
            <person name="Gilroy R."/>
        </authorList>
    </citation>
    <scope>NUCLEOTIDE SEQUENCE</scope>
    <source>
        <strain evidence="14">ChiHjej9B8-7071</strain>
    </source>
</reference>
<dbReference type="InterPro" id="IPR003661">
    <property type="entry name" value="HisK_dim/P_dom"/>
</dbReference>
<accession>A0A9D1A6W1</accession>
<evidence type="ECO:0000256" key="2">
    <source>
        <dbReference type="ARBA" id="ARBA00004141"/>
    </source>
</evidence>
<evidence type="ECO:0000256" key="1">
    <source>
        <dbReference type="ARBA" id="ARBA00000085"/>
    </source>
</evidence>
<dbReference type="PRINTS" id="PR00344">
    <property type="entry name" value="BCTRLSENSOR"/>
</dbReference>
<dbReference type="PROSITE" id="PS50885">
    <property type="entry name" value="HAMP"/>
    <property type="match status" value="1"/>
</dbReference>
<dbReference type="SMART" id="SM00387">
    <property type="entry name" value="HATPase_c"/>
    <property type="match status" value="1"/>
</dbReference>
<dbReference type="CDD" id="cd06225">
    <property type="entry name" value="HAMP"/>
    <property type="match status" value="1"/>
</dbReference>
<dbReference type="InterPro" id="IPR036890">
    <property type="entry name" value="HATPase_C_sf"/>
</dbReference>
<dbReference type="InterPro" id="IPR050428">
    <property type="entry name" value="TCS_sensor_his_kinase"/>
</dbReference>
<dbReference type="InterPro" id="IPR005467">
    <property type="entry name" value="His_kinase_dom"/>
</dbReference>
<dbReference type="InterPro" id="IPR036097">
    <property type="entry name" value="HisK_dim/P_sf"/>
</dbReference>
<keyword evidence="9" id="KW-0902">Two-component regulatory system</keyword>
<dbReference type="SUPFAM" id="SSF158472">
    <property type="entry name" value="HAMP domain-like"/>
    <property type="match status" value="1"/>
</dbReference>
<dbReference type="Gene3D" id="3.30.565.10">
    <property type="entry name" value="Histidine kinase-like ATPase, C-terminal domain"/>
    <property type="match status" value="1"/>
</dbReference>
<dbReference type="EMBL" id="DVGD01000044">
    <property type="protein sequence ID" value="HIR09066.1"/>
    <property type="molecule type" value="Genomic_DNA"/>
</dbReference>
<dbReference type="PROSITE" id="PS50109">
    <property type="entry name" value="HIS_KIN"/>
    <property type="match status" value="1"/>
</dbReference>
<comment type="subcellular location">
    <subcellularLocation>
        <location evidence="2">Membrane</location>
        <topology evidence="2">Multi-pass membrane protein</topology>
    </subcellularLocation>
</comment>
<dbReference type="FunFam" id="3.30.565.10:FF:000006">
    <property type="entry name" value="Sensor histidine kinase WalK"/>
    <property type="match status" value="1"/>
</dbReference>
<feature type="domain" description="Histidine kinase" evidence="12">
    <location>
        <begin position="256"/>
        <end position="469"/>
    </location>
</feature>
<dbReference type="InterPro" id="IPR003594">
    <property type="entry name" value="HATPase_dom"/>
</dbReference>
<evidence type="ECO:0000256" key="5">
    <source>
        <dbReference type="ARBA" id="ARBA00022679"/>
    </source>
</evidence>
<sequence length="474" mass="52522">MRGASIRLKITLWFSAALILVAAITYGVIFAISRQVILKNIRDSLIETMAHNVDEVEYYADLHHVDLTSTLDHYLRYGEGYLEVDDDFLDEVNGVFTALYQEDGTFLYGENPIARETQDLPFQNEVIQEVTAGDVLYYVYDCALPQAGLSGLWLRGAVAETQGKVQLTNIAQMSLILMPLLVLAAIVGGYLIAGRMLRPMQKITAAAAEIRAGGDLNKRIELGKGGDELHQLAGQFNAMFARLDEAFQNERQFTSDASHELRTPMSVILAQCELALEEDGTTKEYREALQVIARQGKKMARLIQDMLDFSRLELQSERYTLERVDLSALLETQCPDLALIREQGITLTWDAAPGIAVRGNRELLTRLLTNLVSNAYRYGRPDGHIQVSLTETAAEAVLTVADDGIGIAQEEQEKIFRRFYQADSSRTGQGSGLGLSMVQEIARFHGGGVSLTSEVGKGSTFTVLIKKIRGLMFL</sequence>
<dbReference type="CDD" id="cd00075">
    <property type="entry name" value="HATPase"/>
    <property type="match status" value="1"/>
</dbReference>
<dbReference type="SMART" id="SM00304">
    <property type="entry name" value="HAMP"/>
    <property type="match status" value="1"/>
</dbReference>
<dbReference type="EC" id="2.7.13.3" evidence="3"/>
<dbReference type="CDD" id="cd00082">
    <property type="entry name" value="HisKA"/>
    <property type="match status" value="1"/>
</dbReference>
<keyword evidence="4" id="KW-0597">Phosphoprotein</keyword>
<reference evidence="14" key="2">
    <citation type="journal article" date="2021" name="PeerJ">
        <title>Extensive microbial diversity within the chicken gut microbiome revealed by metagenomics and culture.</title>
        <authorList>
            <person name="Gilroy R."/>
            <person name="Ravi A."/>
            <person name="Getino M."/>
            <person name="Pursley I."/>
            <person name="Horton D.L."/>
            <person name="Alikhan N.F."/>
            <person name="Baker D."/>
            <person name="Gharbi K."/>
            <person name="Hall N."/>
            <person name="Watson M."/>
            <person name="Adriaenssens E.M."/>
            <person name="Foster-Nyarko E."/>
            <person name="Jarju S."/>
            <person name="Secka A."/>
            <person name="Antonio M."/>
            <person name="Oren A."/>
            <person name="Chaudhuri R.R."/>
            <person name="La Ragione R."/>
            <person name="Hildebrand F."/>
            <person name="Pallen M.J."/>
        </authorList>
    </citation>
    <scope>NUCLEOTIDE SEQUENCE</scope>
    <source>
        <strain evidence="14">ChiHjej9B8-7071</strain>
    </source>
</reference>
<comment type="caution">
    <text evidence="14">The sequence shown here is derived from an EMBL/GenBank/DDBJ whole genome shotgun (WGS) entry which is preliminary data.</text>
</comment>
<dbReference type="FunFam" id="1.10.287.130:FF:000001">
    <property type="entry name" value="Two-component sensor histidine kinase"/>
    <property type="match status" value="1"/>
</dbReference>
<evidence type="ECO:0000256" key="7">
    <source>
        <dbReference type="ARBA" id="ARBA00022777"/>
    </source>
</evidence>
<evidence type="ECO:0000256" key="4">
    <source>
        <dbReference type="ARBA" id="ARBA00022553"/>
    </source>
</evidence>
<evidence type="ECO:0000256" key="10">
    <source>
        <dbReference type="ARBA" id="ARBA00023136"/>
    </source>
</evidence>
<dbReference type="PANTHER" id="PTHR45436:SF15">
    <property type="entry name" value="SENSOR HISTIDINE KINASE CUSS"/>
    <property type="match status" value="1"/>
</dbReference>
<comment type="catalytic activity">
    <reaction evidence="1">
        <text>ATP + protein L-histidine = ADP + protein N-phospho-L-histidine.</text>
        <dbReference type="EC" id="2.7.13.3"/>
    </reaction>
</comment>
<keyword evidence="6 11" id="KW-0812">Transmembrane</keyword>
<gene>
    <name evidence="14" type="ORF">IAA70_01535</name>
</gene>
<keyword evidence="10 11" id="KW-0472">Membrane</keyword>
<dbReference type="Gene3D" id="6.10.340.10">
    <property type="match status" value="1"/>
</dbReference>
<protein>
    <recommendedName>
        <fullName evidence="3">histidine kinase</fullName>
        <ecNumber evidence="3">2.7.13.3</ecNumber>
    </recommendedName>
</protein>
<name>A0A9D1A6W1_9FIRM</name>
<dbReference type="Pfam" id="PF00512">
    <property type="entry name" value="HisKA"/>
    <property type="match status" value="1"/>
</dbReference>
<evidence type="ECO:0000313" key="15">
    <source>
        <dbReference type="Proteomes" id="UP000824258"/>
    </source>
</evidence>
<dbReference type="Pfam" id="PF00672">
    <property type="entry name" value="HAMP"/>
    <property type="match status" value="1"/>
</dbReference>
<proteinExistence type="predicted"/>
<dbReference type="GO" id="GO:0005886">
    <property type="term" value="C:plasma membrane"/>
    <property type="evidence" value="ECO:0007669"/>
    <property type="project" value="TreeGrafter"/>
</dbReference>
<evidence type="ECO:0000259" key="13">
    <source>
        <dbReference type="PROSITE" id="PS50885"/>
    </source>
</evidence>
<evidence type="ECO:0000256" key="6">
    <source>
        <dbReference type="ARBA" id="ARBA00022692"/>
    </source>
</evidence>
<feature type="transmembrane region" description="Helical" evidence="11">
    <location>
        <begin position="170"/>
        <end position="193"/>
    </location>
</feature>
<evidence type="ECO:0000256" key="11">
    <source>
        <dbReference type="SAM" id="Phobius"/>
    </source>
</evidence>
<evidence type="ECO:0000256" key="3">
    <source>
        <dbReference type="ARBA" id="ARBA00012438"/>
    </source>
</evidence>
<organism evidence="14 15">
    <name type="scientific">Candidatus Avoscillospira stercoripullorum</name>
    <dbReference type="NCBI Taxonomy" id="2840709"/>
    <lineage>
        <taxon>Bacteria</taxon>
        <taxon>Bacillati</taxon>
        <taxon>Bacillota</taxon>
        <taxon>Clostridia</taxon>
        <taxon>Eubacteriales</taxon>
        <taxon>Oscillospiraceae</taxon>
        <taxon>Oscillospiraceae incertae sedis</taxon>
        <taxon>Candidatus Avoscillospira</taxon>
    </lineage>
</organism>
<evidence type="ECO:0000259" key="12">
    <source>
        <dbReference type="PROSITE" id="PS50109"/>
    </source>
</evidence>
<dbReference type="SUPFAM" id="SSF47384">
    <property type="entry name" value="Homodimeric domain of signal transducing histidine kinase"/>
    <property type="match status" value="1"/>
</dbReference>
<keyword evidence="5" id="KW-0808">Transferase</keyword>
<keyword evidence="8 11" id="KW-1133">Transmembrane helix</keyword>
<keyword evidence="7 14" id="KW-0418">Kinase</keyword>
<feature type="domain" description="HAMP" evidence="13">
    <location>
        <begin position="194"/>
        <end position="248"/>
    </location>
</feature>
<feature type="transmembrane region" description="Helical" evidence="11">
    <location>
        <begin position="12"/>
        <end position="32"/>
    </location>
</feature>
<dbReference type="Gene3D" id="1.10.287.130">
    <property type="match status" value="1"/>
</dbReference>
<dbReference type="SMART" id="SM00388">
    <property type="entry name" value="HisKA"/>
    <property type="match status" value="1"/>
</dbReference>
<dbReference type="AlphaFoldDB" id="A0A9D1A6W1"/>
<dbReference type="Proteomes" id="UP000824258">
    <property type="component" value="Unassembled WGS sequence"/>
</dbReference>
<evidence type="ECO:0000313" key="14">
    <source>
        <dbReference type="EMBL" id="HIR09066.1"/>
    </source>
</evidence>
<dbReference type="InterPro" id="IPR004358">
    <property type="entry name" value="Sig_transdc_His_kin-like_C"/>
</dbReference>
<dbReference type="Pfam" id="PF02518">
    <property type="entry name" value="HATPase_c"/>
    <property type="match status" value="1"/>
</dbReference>
<evidence type="ECO:0000256" key="9">
    <source>
        <dbReference type="ARBA" id="ARBA00023012"/>
    </source>
</evidence>
<dbReference type="GO" id="GO:0000155">
    <property type="term" value="F:phosphorelay sensor kinase activity"/>
    <property type="evidence" value="ECO:0007669"/>
    <property type="project" value="InterPro"/>
</dbReference>
<evidence type="ECO:0000256" key="8">
    <source>
        <dbReference type="ARBA" id="ARBA00022989"/>
    </source>
</evidence>
<dbReference type="InterPro" id="IPR003660">
    <property type="entry name" value="HAMP_dom"/>
</dbReference>
<dbReference type="SUPFAM" id="SSF55874">
    <property type="entry name" value="ATPase domain of HSP90 chaperone/DNA topoisomerase II/histidine kinase"/>
    <property type="match status" value="1"/>
</dbReference>
<dbReference type="PANTHER" id="PTHR45436">
    <property type="entry name" value="SENSOR HISTIDINE KINASE YKOH"/>
    <property type="match status" value="1"/>
</dbReference>